<dbReference type="HOGENOM" id="CLU_1761576_0_0_1"/>
<evidence type="ECO:0000313" key="3">
    <source>
        <dbReference type="Proteomes" id="UP000006038"/>
    </source>
</evidence>
<feature type="compositionally biased region" description="Pro residues" evidence="1">
    <location>
        <begin position="108"/>
        <end position="130"/>
    </location>
</feature>
<accession>J3LYZ4</accession>
<dbReference type="Gramene" id="OB04G23690.1">
    <property type="protein sequence ID" value="OB04G23690.1"/>
    <property type="gene ID" value="OB04G23690"/>
</dbReference>
<evidence type="ECO:0000313" key="2">
    <source>
        <dbReference type="EnsemblPlants" id="OB04G23690.1"/>
    </source>
</evidence>
<reference evidence="2" key="2">
    <citation type="submission" date="2013-04" db="UniProtKB">
        <authorList>
            <consortium name="EnsemblPlants"/>
        </authorList>
    </citation>
    <scope>IDENTIFICATION</scope>
</reference>
<feature type="region of interest" description="Disordered" evidence="1">
    <location>
        <begin position="106"/>
        <end position="148"/>
    </location>
</feature>
<protein>
    <submittedName>
        <fullName evidence="2">Uncharacterized protein</fullName>
    </submittedName>
</protein>
<keyword evidence="3" id="KW-1185">Reference proteome</keyword>
<evidence type="ECO:0000256" key="1">
    <source>
        <dbReference type="SAM" id="MobiDB-lite"/>
    </source>
</evidence>
<organism evidence="2">
    <name type="scientific">Oryza brachyantha</name>
    <name type="common">malo sina</name>
    <dbReference type="NCBI Taxonomy" id="4533"/>
    <lineage>
        <taxon>Eukaryota</taxon>
        <taxon>Viridiplantae</taxon>
        <taxon>Streptophyta</taxon>
        <taxon>Embryophyta</taxon>
        <taxon>Tracheophyta</taxon>
        <taxon>Spermatophyta</taxon>
        <taxon>Magnoliopsida</taxon>
        <taxon>Liliopsida</taxon>
        <taxon>Poales</taxon>
        <taxon>Poaceae</taxon>
        <taxon>BOP clade</taxon>
        <taxon>Oryzoideae</taxon>
        <taxon>Oryzeae</taxon>
        <taxon>Oryzinae</taxon>
        <taxon>Oryza</taxon>
    </lineage>
</organism>
<name>J3LYZ4_ORYBR</name>
<reference evidence="2" key="1">
    <citation type="journal article" date="2013" name="Nat. Commun.">
        <title>Whole-genome sequencing of Oryza brachyantha reveals mechanisms underlying Oryza genome evolution.</title>
        <authorList>
            <person name="Chen J."/>
            <person name="Huang Q."/>
            <person name="Gao D."/>
            <person name="Wang J."/>
            <person name="Lang Y."/>
            <person name="Liu T."/>
            <person name="Li B."/>
            <person name="Bai Z."/>
            <person name="Luis Goicoechea J."/>
            <person name="Liang C."/>
            <person name="Chen C."/>
            <person name="Zhang W."/>
            <person name="Sun S."/>
            <person name="Liao Y."/>
            <person name="Zhang X."/>
            <person name="Yang L."/>
            <person name="Song C."/>
            <person name="Wang M."/>
            <person name="Shi J."/>
            <person name="Liu G."/>
            <person name="Liu J."/>
            <person name="Zhou H."/>
            <person name="Zhou W."/>
            <person name="Yu Q."/>
            <person name="An N."/>
            <person name="Chen Y."/>
            <person name="Cai Q."/>
            <person name="Wang B."/>
            <person name="Liu B."/>
            <person name="Min J."/>
            <person name="Huang Y."/>
            <person name="Wu H."/>
            <person name="Li Z."/>
            <person name="Zhang Y."/>
            <person name="Yin Y."/>
            <person name="Song W."/>
            <person name="Jiang J."/>
            <person name="Jackson S.A."/>
            <person name="Wing R.A."/>
            <person name="Wang J."/>
            <person name="Chen M."/>
        </authorList>
    </citation>
    <scope>NUCLEOTIDE SEQUENCE [LARGE SCALE GENOMIC DNA]</scope>
    <source>
        <strain evidence="2">cv. IRGC 101232</strain>
    </source>
</reference>
<dbReference type="EnsemblPlants" id="OB04G23690.1">
    <property type="protein sequence ID" value="OB04G23690.1"/>
    <property type="gene ID" value="OB04G23690"/>
</dbReference>
<dbReference type="Proteomes" id="UP000006038">
    <property type="component" value="Chromosome 4"/>
</dbReference>
<dbReference type="AlphaFoldDB" id="J3LYZ4"/>
<proteinExistence type="predicted"/>
<sequence>MAQLPRQCFDFLLIHPLHLKHWSYTAKIEPSTTFPPRSSCCNPRNGTDIMARQIFFFAVIPSHDEKCTGGTHEKKSPARRATWPPACATVTRFISTWPLLRCCTSPTTRPPAPAPCAPPPAATSPSPSSPSSPAAATSCPPSPPASWP</sequence>